<accession>I7GNC9</accession>
<protein>
    <submittedName>
        <fullName evidence="1">Macaca fascicularis brain cDNA clone: QflA-20448, similar to human hypothetical protein FLJ39155 (FLJ39155), transcriptvariant 1, mRNA, RefSeq: NM_152403.2</fullName>
    </submittedName>
</protein>
<dbReference type="EMBL" id="AB172977">
    <property type="protein sequence ID" value="BAE90039.1"/>
    <property type="molecule type" value="mRNA"/>
</dbReference>
<dbReference type="AlphaFoldDB" id="I7GNC9"/>
<evidence type="ECO:0000313" key="1">
    <source>
        <dbReference type="EMBL" id="BAE90039.1"/>
    </source>
</evidence>
<organism evidence="1">
    <name type="scientific">Macaca fascicularis</name>
    <name type="common">Crab-eating macaque</name>
    <name type="synonym">Cynomolgus monkey</name>
    <dbReference type="NCBI Taxonomy" id="9541"/>
    <lineage>
        <taxon>Eukaryota</taxon>
        <taxon>Metazoa</taxon>
        <taxon>Chordata</taxon>
        <taxon>Craniata</taxon>
        <taxon>Vertebrata</taxon>
        <taxon>Euteleostomi</taxon>
        <taxon>Mammalia</taxon>
        <taxon>Eutheria</taxon>
        <taxon>Euarchontoglires</taxon>
        <taxon>Primates</taxon>
        <taxon>Haplorrhini</taxon>
        <taxon>Catarrhini</taxon>
        <taxon>Cercopithecidae</taxon>
        <taxon>Cercopithecinae</taxon>
        <taxon>Macaca</taxon>
    </lineage>
</organism>
<name>I7GNC9_MACFA</name>
<reference evidence="1" key="1">
    <citation type="journal article" date="2007" name="PLoS Biol.">
        <title>Rate of evolution in brain-expressed genes in humans and other primates.</title>
        <authorList>
            <person name="Wang H.-Y."/>
            <person name="Chien H.-C."/>
            <person name="Osada N."/>
            <person name="Hashimoto K."/>
            <person name="Sugano S."/>
            <person name="Gojobori T."/>
            <person name="Chou C.-K."/>
            <person name="Tsai S.-F."/>
            <person name="Wu C.-I."/>
            <person name="Shen C.-K.J."/>
        </authorList>
    </citation>
    <scope>NUCLEOTIDE SEQUENCE</scope>
</reference>
<proteinExistence type="evidence at transcript level"/>
<sequence length="61" mass="6835">MSPLCPKIPACLRQLPSSHMSLWFRILRWPCLGNPEQVKEAPLFSTILWNSSGQISTRGGP</sequence>